<feature type="transmembrane region" description="Helical" evidence="17">
    <location>
        <begin position="364"/>
        <end position="381"/>
    </location>
</feature>
<dbReference type="InterPro" id="IPR009003">
    <property type="entry name" value="Peptidase_S1_PA"/>
</dbReference>
<evidence type="ECO:0000256" key="9">
    <source>
        <dbReference type="ARBA" id="ARBA00022825"/>
    </source>
</evidence>
<evidence type="ECO:0000256" key="17">
    <source>
        <dbReference type="SAM" id="Phobius"/>
    </source>
</evidence>
<evidence type="ECO:0000256" key="2">
    <source>
        <dbReference type="ARBA" id="ARBA00011245"/>
    </source>
</evidence>
<keyword evidence="3" id="KW-0191">Covalent protein-RNA linkage</keyword>
<evidence type="ECO:0000256" key="12">
    <source>
        <dbReference type="ARBA" id="ARBA00022989"/>
    </source>
</evidence>
<accession>A0AAU7E241</accession>
<keyword evidence="4" id="KW-0597">Phosphoprotein</keyword>
<dbReference type="InterPro" id="IPR045836">
    <property type="entry name" value="Astro_VPg"/>
</dbReference>
<evidence type="ECO:0000256" key="4">
    <source>
        <dbReference type="ARBA" id="ARBA00022553"/>
    </source>
</evidence>
<keyword evidence="6 17" id="KW-0812">Transmembrane</keyword>
<dbReference type="InterPro" id="IPR045835">
    <property type="entry name" value="Astro_1A"/>
</dbReference>
<evidence type="ECO:0000256" key="7">
    <source>
        <dbReference type="ARBA" id="ARBA00022758"/>
    </source>
</evidence>
<comment type="catalytic activity">
    <reaction evidence="15">
        <text>RNA(n) + a ribonucleoside 5'-triphosphate = RNA(n+1) + diphosphate</text>
        <dbReference type="Rhea" id="RHEA:21248"/>
        <dbReference type="Rhea" id="RHEA-COMP:14527"/>
        <dbReference type="Rhea" id="RHEA-COMP:17342"/>
        <dbReference type="ChEBI" id="CHEBI:33019"/>
        <dbReference type="ChEBI" id="CHEBI:61557"/>
        <dbReference type="ChEBI" id="CHEBI:140395"/>
    </reaction>
</comment>
<evidence type="ECO:0000256" key="16">
    <source>
        <dbReference type="SAM" id="MobiDB-lite"/>
    </source>
</evidence>
<reference evidence="18" key="1">
    <citation type="journal article" date="2024" name="Microbiome">
        <title>Substantial viral diversity in bats and rodents from East Africa: insights into evolution, recombination, and cocirculation.</title>
        <authorList>
            <person name="Wang D."/>
            <person name="Yang X."/>
            <person name="Ren Z."/>
            <person name="Hu B."/>
            <person name="Zhao H."/>
            <person name="Yang K."/>
            <person name="Shi P."/>
            <person name="Zhang Z."/>
            <person name="Feng Q."/>
            <person name="Nawenja C.V."/>
            <person name="Obanda V."/>
            <person name="Robert K."/>
            <person name="Nalikka B."/>
            <person name="Waruhiu C.N."/>
            <person name="Ochola G.O."/>
            <person name="Onyuok S.O."/>
            <person name="Ochieng H."/>
            <person name="Li B."/>
            <person name="Zhu Y."/>
            <person name="Si H."/>
            <person name="Yin J."/>
            <person name="Kristiansen K."/>
            <person name="Jin X."/>
            <person name="Xu X."/>
            <person name="Xiao M."/>
            <person name="Agwanda B."/>
            <person name="Ommeh S."/>
            <person name="Li J."/>
            <person name="Shi Z.L."/>
        </authorList>
    </citation>
    <scope>NUCLEOTIDE SEQUENCE</scope>
    <source>
        <strain evidence="18">8A/Uganda/UGR87/2019</strain>
    </source>
</reference>
<dbReference type="InterPro" id="IPR043504">
    <property type="entry name" value="Peptidase_S1_PA_chymotrypsin"/>
</dbReference>
<feature type="region of interest" description="Disordered" evidence="16">
    <location>
        <begin position="864"/>
        <end position="911"/>
    </location>
</feature>
<evidence type="ECO:0000256" key="5">
    <source>
        <dbReference type="ARBA" id="ARBA00022670"/>
    </source>
</evidence>
<evidence type="ECO:0000256" key="8">
    <source>
        <dbReference type="ARBA" id="ARBA00022801"/>
    </source>
</evidence>
<name>A0AAU7E241_9VIRU</name>
<keyword evidence="9" id="KW-0720">Serine protease</keyword>
<evidence type="ECO:0000256" key="3">
    <source>
        <dbReference type="ARBA" id="ARBA00022520"/>
    </source>
</evidence>
<dbReference type="GO" id="GO:0006508">
    <property type="term" value="P:proteolysis"/>
    <property type="evidence" value="ECO:0007669"/>
    <property type="project" value="UniProtKB-KW"/>
</dbReference>
<dbReference type="Gene3D" id="2.40.10.10">
    <property type="entry name" value="Trypsin-like serine proteases"/>
    <property type="match status" value="2"/>
</dbReference>
<organism evidence="18">
    <name type="scientific">Rousettus bat astrovirus</name>
    <dbReference type="NCBI Taxonomy" id="3141900"/>
    <lineage>
        <taxon>Viruses</taxon>
        <taxon>Riboviria</taxon>
        <taxon>Orthornavirae</taxon>
        <taxon>Pisuviricota</taxon>
        <taxon>Stelpaviricetes</taxon>
        <taxon>Stellavirales</taxon>
        <taxon>Astroviridae</taxon>
    </lineage>
</organism>
<evidence type="ECO:0000256" key="10">
    <source>
        <dbReference type="ARBA" id="ARBA00022870"/>
    </source>
</evidence>
<keyword evidence="10" id="KW-1043">Host membrane</keyword>
<feature type="transmembrane region" description="Helical" evidence="17">
    <location>
        <begin position="289"/>
        <end position="313"/>
    </location>
</feature>
<feature type="compositionally biased region" description="Basic and acidic residues" evidence="16">
    <location>
        <begin position="871"/>
        <end position="881"/>
    </location>
</feature>
<comment type="subcellular location">
    <subcellularLocation>
        <location evidence="1">Host membrane</location>
        <topology evidence="1">Multi-pass membrane protein</topology>
    </subcellularLocation>
</comment>
<keyword evidence="8" id="KW-0378">Hydrolase</keyword>
<dbReference type="Pfam" id="PF19415">
    <property type="entry name" value="Astro_1A"/>
    <property type="match status" value="1"/>
</dbReference>
<dbReference type="GO" id="GO:0033644">
    <property type="term" value="C:host cell membrane"/>
    <property type="evidence" value="ECO:0007669"/>
    <property type="project" value="UniProtKB-SubCell"/>
</dbReference>
<evidence type="ECO:0000256" key="11">
    <source>
        <dbReference type="ARBA" id="ARBA00022953"/>
    </source>
</evidence>
<comment type="function">
    <text evidence="14">Responsible for the cleavage of the polyprotein into functional products.</text>
</comment>
<sequence>MASARAAPSSGGPRAPGGSWPSVYDARLWTGSPDARAKALALDDVAKVKLKDLLGKGPFRWETTSWRRPEVDPAGVTIKVTPVKTVSVSGVDLEGDYVTLVFDPELREWVEETPSIHPETALVGLTVYEHGRLTREVAELKVKNSESALEISLLRHELARIRQEAPPAPSPAFPKVRLSSVILLGLLLGLLFASTTSADAVEGVCTQYWPNGDCAIFIPFKPQNKTRGQFDFGVLIDTARMVFKYTRDRVYRSQIVETFYTLMFASLTWEVVAAALGVATVLKSDRPFLLLLLLILSHVSSFKYYCVAIIPWMTLPSSCCLGLVMGIFYYDQAGAIVAAMALWVLMLMCSLPTSAETFYGNCKAGLMTLVATLLSHISIILHTPDWMVAVFVLAWRVATICPLTFAERIEFKDASGKVRKVVAASKNIFFQALRRTRQGRVREGIAPNARVQADSLVKIQSGEGEGTGFRVMNYIVTAGHVALADEVKVVWGSLQHVSRVVFRPPGKDIAFLQLPPNMQNLPTYKLPKVASDGTVVITSPDGGGVLRVAITEGVIVDDHITYAVQTQDGASGSPVCNTDGRVIGVHVTNTGFSGGAILLTPADLPPQKSAKELAMEAELRELRRQIEESRKTTQSNTADITQLVVSIVREAMCEEMKVLRAELNKSFDQAKGKTKHGRGRKRGAKTRRRRAFTEREYKELQEKGFTREQIRAMAQEILKREAYDDEDDTWTASDYESSDPEAGYPEWDDPQDDEEINREWFGQVLSDPGKTEPGATHPEHLEDKYSLEYYCFTPQEKVALGEKLAAYQENLKTALKRNLWVSGADGQVHWAPGVNGEDVIKDLHTAWEQINQIMFDYGFVPFTQRRRKPKPPKEQPKEQRQKNAKRGRTQPKEDKSLPAGSPSLPPPAKST</sequence>
<evidence type="ECO:0000256" key="14">
    <source>
        <dbReference type="ARBA" id="ARBA00045910"/>
    </source>
</evidence>
<dbReference type="SUPFAM" id="SSF50494">
    <property type="entry name" value="Trypsin-like serine proteases"/>
    <property type="match status" value="1"/>
</dbReference>
<evidence type="ECO:0000256" key="15">
    <source>
        <dbReference type="ARBA" id="ARBA00047383"/>
    </source>
</evidence>
<keyword evidence="5" id="KW-0645">Protease</keyword>
<dbReference type="Pfam" id="PF19416">
    <property type="entry name" value="Astro_VPg"/>
    <property type="match status" value="1"/>
</dbReference>
<reference evidence="18" key="2">
    <citation type="submission" date="2024-02" db="EMBL/GenBank/DDBJ databases">
        <authorList>
            <person name="Hu B."/>
        </authorList>
    </citation>
    <scope>NUCLEOTIDE SEQUENCE</scope>
    <source>
        <strain evidence="18">8A/Uganda/UGR87/2019</strain>
    </source>
</reference>
<protein>
    <submittedName>
        <fullName evidence="18">ORF1a protein</fullName>
    </submittedName>
</protein>
<feature type="compositionally biased region" description="Basic residues" evidence="16">
    <location>
        <begin position="672"/>
        <end position="690"/>
    </location>
</feature>
<dbReference type="GO" id="GO:0008236">
    <property type="term" value="F:serine-type peptidase activity"/>
    <property type="evidence" value="ECO:0007669"/>
    <property type="project" value="UniProtKB-KW"/>
</dbReference>
<keyword evidence="12 17" id="KW-1133">Transmembrane helix</keyword>
<dbReference type="GO" id="GO:0075523">
    <property type="term" value="P:viral translational frameshifting"/>
    <property type="evidence" value="ECO:0007669"/>
    <property type="project" value="UniProtKB-KW"/>
</dbReference>
<dbReference type="EMBL" id="PP711880">
    <property type="protein sequence ID" value="XBH23941.1"/>
    <property type="molecule type" value="Genomic_RNA"/>
</dbReference>
<feature type="region of interest" description="Disordered" evidence="16">
    <location>
        <begin position="669"/>
        <end position="693"/>
    </location>
</feature>
<keyword evidence="11" id="KW-0693">Viral RNA replication</keyword>
<feature type="region of interest" description="Disordered" evidence="16">
    <location>
        <begin position="724"/>
        <end position="752"/>
    </location>
</feature>
<keyword evidence="7" id="KW-0688">Ribosomal frameshifting</keyword>
<keyword evidence="13 17" id="KW-0472">Membrane</keyword>
<evidence type="ECO:0000256" key="1">
    <source>
        <dbReference type="ARBA" id="ARBA00004301"/>
    </source>
</evidence>
<evidence type="ECO:0000313" key="18">
    <source>
        <dbReference type="EMBL" id="XBH23941.1"/>
    </source>
</evidence>
<feature type="transmembrane region" description="Helical" evidence="17">
    <location>
        <begin position="333"/>
        <end position="352"/>
    </location>
</feature>
<dbReference type="Pfam" id="PF13365">
    <property type="entry name" value="Trypsin_2"/>
    <property type="match status" value="1"/>
</dbReference>
<evidence type="ECO:0000256" key="13">
    <source>
        <dbReference type="ARBA" id="ARBA00023136"/>
    </source>
</evidence>
<evidence type="ECO:0000256" key="6">
    <source>
        <dbReference type="ARBA" id="ARBA00022692"/>
    </source>
</evidence>
<feature type="transmembrane region" description="Helical" evidence="17">
    <location>
        <begin position="259"/>
        <end position="282"/>
    </location>
</feature>
<proteinExistence type="predicted"/>
<comment type="subunit">
    <text evidence="2">Monomer.</text>
</comment>